<protein>
    <submittedName>
        <fullName evidence="3">Putative secreted calcium-binding protein</fullName>
    </submittedName>
</protein>
<proteinExistence type="predicted"/>
<gene>
    <name evidence="3" type="ORF">PL9214290770</name>
</gene>
<dbReference type="InterPro" id="IPR001343">
    <property type="entry name" value="Hemolysn_Ca-bd"/>
</dbReference>
<name>A0A1J1LF21_9CYAN</name>
<dbReference type="OrthoDB" id="449081at2"/>
<dbReference type="InterPro" id="IPR011049">
    <property type="entry name" value="Serralysin-like_metalloprot_C"/>
</dbReference>
<evidence type="ECO:0000313" key="4">
    <source>
        <dbReference type="Proteomes" id="UP000184315"/>
    </source>
</evidence>
<dbReference type="InterPro" id="IPR018511">
    <property type="entry name" value="Hemolysin-typ_Ca-bd_CS"/>
</dbReference>
<reference evidence="4" key="1">
    <citation type="submission" date="2015-10" db="EMBL/GenBank/DDBJ databases">
        <authorList>
            <person name="Regsiter A."/>
            <person name="william w."/>
        </authorList>
    </citation>
    <scope>NUCLEOTIDE SEQUENCE [LARGE SCALE GENOMIC DNA]</scope>
</reference>
<dbReference type="PANTHER" id="PTHR38340:SF1">
    <property type="entry name" value="S-LAYER PROTEIN"/>
    <property type="match status" value="1"/>
</dbReference>
<dbReference type="GO" id="GO:0005509">
    <property type="term" value="F:calcium ion binding"/>
    <property type="evidence" value="ECO:0007669"/>
    <property type="project" value="InterPro"/>
</dbReference>
<dbReference type="InterPro" id="IPR050557">
    <property type="entry name" value="RTX_toxin/Mannuronan_C5-epim"/>
</dbReference>
<sequence length="263" mass="27563">MLSFEPVSNPVARETITSNPIVTVFDSEVDTLIGGAGADSFFLRRNGDQISPLSPATSLIGTSKDDTLVGTINRDVIAGRDGNDMISSFLGDDFIEGQNGDDILFSGRGNDLVIGNSGIDTLFGDVGVDTVYGGPDPDLVFGNNDEDTLFADGGDDSIYGGQGNDSLIGGTGNDLLLGDRGNDTLLGISSDSLGYTLITDFNGDEDKLLLAGVPELYTIDSSPRNVPEGVAIFKQNIDGSKQLLALVQGDIASTFDSNQYVFI</sequence>
<organism evidence="3 4">
    <name type="scientific">Planktothrix tepida PCC 9214</name>
    <dbReference type="NCBI Taxonomy" id="671072"/>
    <lineage>
        <taxon>Bacteria</taxon>
        <taxon>Bacillati</taxon>
        <taxon>Cyanobacteriota</taxon>
        <taxon>Cyanophyceae</taxon>
        <taxon>Oscillatoriophycideae</taxon>
        <taxon>Oscillatoriales</taxon>
        <taxon>Microcoleaceae</taxon>
        <taxon>Planktothrix</taxon>
    </lineage>
</organism>
<dbReference type="AlphaFoldDB" id="A0A1J1LF21"/>
<dbReference type="RefSeq" id="WP_139294984.1">
    <property type="nucleotide sequence ID" value="NZ_LN889782.1"/>
</dbReference>
<keyword evidence="2" id="KW-0964">Secreted</keyword>
<accession>A0A1J1LF21</accession>
<comment type="subcellular location">
    <subcellularLocation>
        <location evidence="1">Secreted</location>
    </subcellularLocation>
</comment>
<evidence type="ECO:0000313" key="3">
    <source>
        <dbReference type="EMBL" id="CUR31179.1"/>
    </source>
</evidence>
<dbReference type="EMBL" id="CZDF01000132">
    <property type="protein sequence ID" value="CUR31179.1"/>
    <property type="molecule type" value="Genomic_DNA"/>
</dbReference>
<dbReference type="SUPFAM" id="SSF51120">
    <property type="entry name" value="beta-Roll"/>
    <property type="match status" value="2"/>
</dbReference>
<dbReference type="Proteomes" id="UP000184315">
    <property type="component" value="Unassembled WGS sequence"/>
</dbReference>
<dbReference type="STRING" id="671072.PL9214290770"/>
<keyword evidence="4" id="KW-1185">Reference proteome</keyword>
<evidence type="ECO:0000256" key="2">
    <source>
        <dbReference type="ARBA" id="ARBA00022525"/>
    </source>
</evidence>
<dbReference type="Gene3D" id="2.150.10.10">
    <property type="entry name" value="Serralysin-like metalloprotease, C-terminal"/>
    <property type="match status" value="2"/>
</dbReference>
<evidence type="ECO:0000256" key="1">
    <source>
        <dbReference type="ARBA" id="ARBA00004613"/>
    </source>
</evidence>
<dbReference type="Pfam" id="PF00353">
    <property type="entry name" value="HemolysinCabind"/>
    <property type="match status" value="4"/>
</dbReference>
<dbReference type="PANTHER" id="PTHR38340">
    <property type="entry name" value="S-LAYER PROTEIN"/>
    <property type="match status" value="1"/>
</dbReference>
<dbReference type="PRINTS" id="PR00313">
    <property type="entry name" value="CABNDNGRPT"/>
</dbReference>
<dbReference type="GO" id="GO:0005576">
    <property type="term" value="C:extracellular region"/>
    <property type="evidence" value="ECO:0007669"/>
    <property type="project" value="UniProtKB-SubCell"/>
</dbReference>
<dbReference type="PROSITE" id="PS00330">
    <property type="entry name" value="HEMOLYSIN_CALCIUM"/>
    <property type="match status" value="1"/>
</dbReference>